<dbReference type="OrthoDB" id="8561213at2"/>
<evidence type="ECO:0000313" key="1">
    <source>
        <dbReference type="EMBL" id="TCJ15209.1"/>
    </source>
</evidence>
<keyword evidence="2" id="KW-1185">Reference proteome</keyword>
<dbReference type="Proteomes" id="UP000295443">
    <property type="component" value="Unassembled WGS sequence"/>
</dbReference>
<evidence type="ECO:0000313" key="2">
    <source>
        <dbReference type="Proteomes" id="UP000295443"/>
    </source>
</evidence>
<name>A0A4R1BDP8_9PROT</name>
<dbReference type="EMBL" id="SJZB01000029">
    <property type="protein sequence ID" value="TCJ15209.1"/>
    <property type="molecule type" value="Genomic_DNA"/>
</dbReference>
<proteinExistence type="predicted"/>
<reference evidence="1 2" key="1">
    <citation type="submission" date="2019-03" db="EMBL/GenBank/DDBJ databases">
        <title>Genome sequence of Thiobacillaceae bacterium LSR1, a sulfur-oxidizing bacterium isolated from freshwater sediment.</title>
        <authorList>
            <person name="Li S."/>
        </authorList>
    </citation>
    <scope>NUCLEOTIDE SEQUENCE [LARGE SCALE GENOMIC DNA]</scope>
    <source>
        <strain evidence="1 2">LSR1</strain>
    </source>
</reference>
<protein>
    <submittedName>
        <fullName evidence="1">Uncharacterized protein</fullName>
    </submittedName>
</protein>
<gene>
    <name evidence="1" type="ORF">EZJ19_07830</name>
</gene>
<accession>A0A4R1BDP8</accession>
<dbReference type="AlphaFoldDB" id="A0A4R1BDP8"/>
<comment type="caution">
    <text evidence="1">The sequence shown here is derived from an EMBL/GenBank/DDBJ whole genome shotgun (WGS) entry which is preliminary data.</text>
</comment>
<sequence length="178" mass="20389">MGWTISFDSSRSEVLAKRIRSATQADGTRWECLRHATVGNVLWTVWEVIPGPPEPPRAYRPPYRYIGCDLLAPGGKKHGWGYKDLCESMGPYYYTCPLSYLDMVPVANADWRGQVRAWHAARNRKVDVGDVLILEGFAIPQVRIVEKRGRRLTGEYQGRFYRVPPRVLARVIEQRKAV</sequence>
<organism evidence="1 2">
    <name type="scientific">Parasulfuritortus cantonensis</name>
    <dbReference type="NCBI Taxonomy" id="2528202"/>
    <lineage>
        <taxon>Bacteria</taxon>
        <taxon>Pseudomonadati</taxon>
        <taxon>Pseudomonadota</taxon>
        <taxon>Betaproteobacteria</taxon>
        <taxon>Nitrosomonadales</taxon>
        <taxon>Thiobacillaceae</taxon>
        <taxon>Parasulfuritortus</taxon>
    </lineage>
</organism>